<protein>
    <submittedName>
        <fullName evidence="1">Uncharacterized protein</fullName>
    </submittedName>
</protein>
<proteinExistence type="predicted"/>
<evidence type="ECO:0000313" key="1">
    <source>
        <dbReference type="EMBL" id="EAU42131.1"/>
    </source>
</evidence>
<dbReference type="STRING" id="217511.GCA_001463845_03194"/>
<dbReference type="HOGENOM" id="CLU_1480007_0_0_5"/>
<dbReference type="AlphaFoldDB" id="Q0G2Q0"/>
<accession>Q0G2Q0</accession>
<keyword evidence="2" id="KW-1185">Reference proteome</keyword>
<sequence>MKGWPHALNQITKMLFKLELILAKQILEDRAFGRKVLKGQTKVLQQSIRQAPQSGMSEAAILARADDVTPHPDDIIVDDRGYRIRGPVIDIDLAHVHRFIAIRDAFILKVIGTGARRLKRAAGRRRRRFVRRLRRSCLFPFPTRSTRADWQTSSRSGAINVCRDAFAFASPSMSYRICAPSG</sequence>
<organism evidence="1 2">
    <name type="scientific">Fulvimarina pelagi HTCC2506</name>
    <dbReference type="NCBI Taxonomy" id="314231"/>
    <lineage>
        <taxon>Bacteria</taxon>
        <taxon>Pseudomonadati</taxon>
        <taxon>Pseudomonadota</taxon>
        <taxon>Alphaproteobacteria</taxon>
        <taxon>Hyphomicrobiales</taxon>
        <taxon>Aurantimonadaceae</taxon>
        <taxon>Fulvimarina</taxon>
    </lineage>
</organism>
<reference evidence="1 2" key="1">
    <citation type="journal article" date="2010" name="J. Bacteriol.">
        <title>Genome sequence of Fulvimarina pelagi HTCC2506T, a Mn(II)-oxidizing alphaproteobacterium possessing an aerobic anoxygenic photosynthetic gene cluster and Xanthorhodopsin.</title>
        <authorList>
            <person name="Kang I."/>
            <person name="Oh H.M."/>
            <person name="Lim S.I."/>
            <person name="Ferriera S."/>
            <person name="Giovannoni S.J."/>
            <person name="Cho J.C."/>
        </authorList>
    </citation>
    <scope>NUCLEOTIDE SEQUENCE [LARGE SCALE GENOMIC DNA]</scope>
    <source>
        <strain evidence="1 2">HTCC2506</strain>
    </source>
</reference>
<gene>
    <name evidence="1" type="ORF">FP2506_16899</name>
</gene>
<dbReference type="Proteomes" id="UP000004310">
    <property type="component" value="Unassembled WGS sequence"/>
</dbReference>
<name>Q0G2Q0_9HYPH</name>
<comment type="caution">
    <text evidence="1">The sequence shown here is derived from an EMBL/GenBank/DDBJ whole genome shotgun (WGS) entry which is preliminary data.</text>
</comment>
<dbReference type="EMBL" id="AATP01000002">
    <property type="protein sequence ID" value="EAU42131.1"/>
    <property type="molecule type" value="Genomic_DNA"/>
</dbReference>
<evidence type="ECO:0000313" key="2">
    <source>
        <dbReference type="Proteomes" id="UP000004310"/>
    </source>
</evidence>